<dbReference type="HOGENOM" id="CLU_2397208_0_0_11"/>
<dbReference type="AlphaFoldDB" id="K7S4A0"/>
<dbReference type="Proteomes" id="UP000000214">
    <property type="component" value="Chromosome"/>
</dbReference>
<sequence>MSRLILAMAEEVSDAGRSPKDQKTAEQQGSDAEKDEPGLTWQERRHQRMIAQAMNVAEAADDHPRSFDYEVADEDISQDPDDWGDRDEGPWDD</sequence>
<feature type="region of interest" description="Disordered" evidence="1">
    <location>
        <begin position="1"/>
        <end position="41"/>
    </location>
</feature>
<proteinExistence type="predicted"/>
<gene>
    <name evidence="2" type="ordered locus">PACID_15840</name>
</gene>
<dbReference type="PATRIC" id="fig|1171373.8.peg.1568"/>
<evidence type="ECO:0000313" key="3">
    <source>
        <dbReference type="Proteomes" id="UP000000214"/>
    </source>
</evidence>
<reference evidence="2 3" key="1">
    <citation type="journal article" date="2012" name="BMC Genomics">
        <title>The genome sequence of Propionibacterium acidipropionici provides insights into its biotechnological and industrial potential.</title>
        <authorList>
            <person name="Parizzi L.P."/>
            <person name="Grassi M.C."/>
            <person name="Llerena L.A."/>
            <person name="Carazzolle M.F."/>
            <person name="Queiroz V.L."/>
            <person name="Lunardi I."/>
            <person name="Zeidler A.F."/>
            <person name="Teixeira P.J."/>
            <person name="Mieczkowski P."/>
            <person name="Rincones J."/>
            <person name="Pereira G.A."/>
        </authorList>
    </citation>
    <scope>NUCLEOTIDE SEQUENCE [LARGE SCALE GENOMIC DNA]</scope>
    <source>
        <strain evidence="3">ATCC 4875 / DSM 20272 / JCM 6432 / NBRC 12425 / NCIMB 8070</strain>
    </source>
</reference>
<dbReference type="RefSeq" id="WP_015070303.1">
    <property type="nucleotide sequence ID" value="NC_019395.1"/>
</dbReference>
<feature type="region of interest" description="Disordered" evidence="1">
    <location>
        <begin position="58"/>
        <end position="93"/>
    </location>
</feature>
<name>K7S4A0_ACIA4</name>
<dbReference type="EMBL" id="CP003493">
    <property type="protein sequence ID" value="AFV89397.1"/>
    <property type="molecule type" value="Genomic_DNA"/>
</dbReference>
<evidence type="ECO:0000313" key="2">
    <source>
        <dbReference type="EMBL" id="AFV89397.1"/>
    </source>
</evidence>
<dbReference type="KEGG" id="pbo:PACID_15840"/>
<organism evidence="2 3">
    <name type="scientific">Acidipropionibacterium acidipropionici (strain ATCC 4875 / DSM 20272 / JCM 6432 / NBRC 12425 / NCIMB 8070 / 4)</name>
    <name type="common">Propionibacterium acidipropionici</name>
    <dbReference type="NCBI Taxonomy" id="1171373"/>
    <lineage>
        <taxon>Bacteria</taxon>
        <taxon>Bacillati</taxon>
        <taxon>Actinomycetota</taxon>
        <taxon>Actinomycetes</taxon>
        <taxon>Propionibacteriales</taxon>
        <taxon>Propionibacteriaceae</taxon>
        <taxon>Acidipropionibacterium</taxon>
    </lineage>
</organism>
<accession>K7S4A0</accession>
<evidence type="ECO:0000256" key="1">
    <source>
        <dbReference type="SAM" id="MobiDB-lite"/>
    </source>
</evidence>
<protein>
    <submittedName>
        <fullName evidence="2">Uncharacterized protein</fullName>
    </submittedName>
</protein>
<feature type="compositionally biased region" description="Acidic residues" evidence="1">
    <location>
        <begin position="70"/>
        <end position="85"/>
    </location>
</feature>